<dbReference type="RefSeq" id="WP_009454935.1">
    <property type="nucleotide sequence ID" value="NZ_AGIZ01000002.1"/>
</dbReference>
<dbReference type="AlphaFoldDB" id="G6FPI9"/>
<dbReference type="GeneID" id="35796598"/>
<feature type="compositionally biased region" description="Basic residues" evidence="1">
    <location>
        <begin position="30"/>
        <end position="42"/>
    </location>
</feature>
<comment type="caution">
    <text evidence="2">The sequence shown here is derived from an EMBL/GenBank/DDBJ whole genome shotgun (WGS) entry which is preliminary data.</text>
</comment>
<dbReference type="PATRIC" id="fig|741277.3.peg.906"/>
<gene>
    <name evidence="2" type="ORF">FJSC11DRAFT_0769</name>
</gene>
<dbReference type="EMBL" id="AGIZ01000002">
    <property type="protein sequence ID" value="EHC18789.1"/>
    <property type="molecule type" value="Genomic_DNA"/>
</dbReference>
<organism evidence="2 3">
    <name type="scientific">Fischerella thermalis JSC-11</name>
    <dbReference type="NCBI Taxonomy" id="741277"/>
    <lineage>
        <taxon>Bacteria</taxon>
        <taxon>Bacillati</taxon>
        <taxon>Cyanobacteriota</taxon>
        <taxon>Cyanophyceae</taxon>
        <taxon>Nostocales</taxon>
        <taxon>Hapalosiphonaceae</taxon>
        <taxon>Fischerella</taxon>
    </lineage>
</organism>
<proteinExistence type="predicted"/>
<feature type="region of interest" description="Disordered" evidence="1">
    <location>
        <begin position="23"/>
        <end position="44"/>
    </location>
</feature>
<reference evidence="2 3" key="1">
    <citation type="submission" date="2011-09" db="EMBL/GenBank/DDBJ databases">
        <title>The draft genome of Fischerella sp. JSC-11.</title>
        <authorList>
            <consortium name="US DOE Joint Genome Institute (JGI-PGF)"/>
            <person name="Lucas S."/>
            <person name="Han J."/>
            <person name="Lapidus A."/>
            <person name="Cheng J.-F."/>
            <person name="Goodwin L."/>
            <person name="Pitluck S."/>
            <person name="Peters L."/>
            <person name="Land M.L."/>
            <person name="Hauser L."/>
            <person name="Sarkisova S."/>
            <person name="Bryant D.A."/>
            <person name="Brown I."/>
            <person name="Woyke T.J."/>
        </authorList>
    </citation>
    <scope>NUCLEOTIDE SEQUENCE [LARGE SCALE GENOMIC DNA]</scope>
    <source>
        <strain evidence="2 3">JSC-11</strain>
    </source>
</reference>
<dbReference type="Proteomes" id="UP000004344">
    <property type="component" value="Unassembled WGS sequence"/>
</dbReference>
<protein>
    <submittedName>
        <fullName evidence="2">Uncharacterized protein</fullName>
    </submittedName>
</protein>
<keyword evidence="3" id="KW-1185">Reference proteome</keyword>
<evidence type="ECO:0000256" key="1">
    <source>
        <dbReference type="SAM" id="MobiDB-lite"/>
    </source>
</evidence>
<name>G6FPI9_9CYAN</name>
<accession>G6FPI9</accession>
<evidence type="ECO:0000313" key="3">
    <source>
        <dbReference type="Proteomes" id="UP000004344"/>
    </source>
</evidence>
<sequence length="79" mass="8962">MLLGYVYKLRPKQVQVVKLFETPKPESTGSKRRQHKALKSKRGVPGNLGTQLDLFFQDNNNGTIVEVVNLLTYSEESVK</sequence>
<evidence type="ECO:0000313" key="2">
    <source>
        <dbReference type="EMBL" id="EHC18789.1"/>
    </source>
</evidence>